<dbReference type="GO" id="GO:0005886">
    <property type="term" value="C:plasma membrane"/>
    <property type="evidence" value="ECO:0007669"/>
    <property type="project" value="TreeGrafter"/>
</dbReference>
<dbReference type="PANTHER" id="PTHR48086">
    <property type="entry name" value="SODIUM/PROLINE SYMPORTER-RELATED"/>
    <property type="match status" value="1"/>
</dbReference>
<dbReference type="GO" id="GO:0022857">
    <property type="term" value="F:transmembrane transporter activity"/>
    <property type="evidence" value="ECO:0007669"/>
    <property type="project" value="InterPro"/>
</dbReference>
<evidence type="ECO:0000256" key="2">
    <source>
        <dbReference type="ARBA" id="ARBA00006434"/>
    </source>
</evidence>
<proteinExistence type="inferred from homology"/>
<evidence type="ECO:0000313" key="10">
    <source>
        <dbReference type="Proteomes" id="UP000480246"/>
    </source>
</evidence>
<feature type="transmembrane region" description="Helical" evidence="8">
    <location>
        <begin position="218"/>
        <end position="236"/>
    </location>
</feature>
<evidence type="ECO:0000256" key="4">
    <source>
        <dbReference type="ARBA" id="ARBA00022692"/>
    </source>
</evidence>
<feature type="transmembrane region" description="Helical" evidence="8">
    <location>
        <begin position="178"/>
        <end position="198"/>
    </location>
</feature>
<feature type="transmembrane region" description="Helical" evidence="8">
    <location>
        <begin position="376"/>
        <end position="394"/>
    </location>
</feature>
<evidence type="ECO:0000256" key="1">
    <source>
        <dbReference type="ARBA" id="ARBA00004141"/>
    </source>
</evidence>
<evidence type="ECO:0000256" key="3">
    <source>
        <dbReference type="ARBA" id="ARBA00022448"/>
    </source>
</evidence>
<feature type="transmembrane region" description="Helical" evidence="8">
    <location>
        <begin position="6"/>
        <end position="21"/>
    </location>
</feature>
<feature type="transmembrane region" description="Helical" evidence="8">
    <location>
        <begin position="301"/>
        <end position="327"/>
    </location>
</feature>
<dbReference type="AlphaFoldDB" id="A0A7C8L802"/>
<evidence type="ECO:0000256" key="5">
    <source>
        <dbReference type="ARBA" id="ARBA00022989"/>
    </source>
</evidence>
<protein>
    <submittedName>
        <fullName evidence="9">Sodium:solute symporter family protein</fullName>
    </submittedName>
</protein>
<keyword evidence="4 8" id="KW-0812">Transmembrane</keyword>
<dbReference type="InterPro" id="IPR038377">
    <property type="entry name" value="Na/Glc_symporter_sf"/>
</dbReference>
<evidence type="ECO:0000256" key="7">
    <source>
        <dbReference type="RuleBase" id="RU362091"/>
    </source>
</evidence>
<feature type="transmembrane region" description="Helical" evidence="8">
    <location>
        <begin position="257"/>
        <end position="281"/>
    </location>
</feature>
<dbReference type="Proteomes" id="UP000480246">
    <property type="component" value="Unassembled WGS sequence"/>
</dbReference>
<keyword evidence="6 8" id="KW-0472">Membrane</keyword>
<keyword evidence="10" id="KW-1185">Reference proteome</keyword>
<evidence type="ECO:0000256" key="6">
    <source>
        <dbReference type="ARBA" id="ARBA00023136"/>
    </source>
</evidence>
<dbReference type="InterPro" id="IPR050277">
    <property type="entry name" value="Sodium:Solute_Symporter"/>
</dbReference>
<comment type="subcellular location">
    <subcellularLocation>
        <location evidence="1">Membrane</location>
        <topology evidence="1">Multi-pass membrane protein</topology>
    </subcellularLocation>
</comment>
<evidence type="ECO:0000256" key="8">
    <source>
        <dbReference type="SAM" id="Phobius"/>
    </source>
</evidence>
<feature type="transmembrane region" description="Helical" evidence="8">
    <location>
        <begin position="41"/>
        <end position="59"/>
    </location>
</feature>
<evidence type="ECO:0000313" key="9">
    <source>
        <dbReference type="EMBL" id="KAB8137839.1"/>
    </source>
</evidence>
<name>A0A7C8L802_9BACI</name>
<keyword evidence="3" id="KW-0813">Transport</keyword>
<dbReference type="InterPro" id="IPR001734">
    <property type="entry name" value="Na/solute_symporter"/>
</dbReference>
<feature type="transmembrane region" description="Helical" evidence="8">
    <location>
        <begin position="348"/>
        <end position="370"/>
    </location>
</feature>
<dbReference type="PANTHER" id="PTHR48086:SF7">
    <property type="entry name" value="SODIUM-SOLUTE SYMPORTER-RELATED"/>
    <property type="match status" value="1"/>
</dbReference>
<feature type="transmembrane region" description="Helical" evidence="8">
    <location>
        <begin position="148"/>
        <end position="171"/>
    </location>
</feature>
<feature type="transmembrane region" description="Helical" evidence="8">
    <location>
        <begin position="433"/>
        <end position="456"/>
    </location>
</feature>
<dbReference type="PROSITE" id="PS50283">
    <property type="entry name" value="NA_SOLUT_SYMP_3"/>
    <property type="match status" value="1"/>
</dbReference>
<feature type="transmembrane region" description="Helical" evidence="8">
    <location>
        <begin position="71"/>
        <end position="90"/>
    </location>
</feature>
<gene>
    <name evidence="9" type="ORF">F9U64_07855</name>
</gene>
<dbReference type="EMBL" id="WEID01000035">
    <property type="protein sequence ID" value="KAB8137839.1"/>
    <property type="molecule type" value="Genomic_DNA"/>
</dbReference>
<dbReference type="Pfam" id="PF00474">
    <property type="entry name" value="SSF"/>
    <property type="match status" value="1"/>
</dbReference>
<accession>A0A7C8L802</accession>
<dbReference type="RefSeq" id="WP_153402446.1">
    <property type="nucleotide sequence ID" value="NZ_ML762427.1"/>
</dbReference>
<comment type="caution">
    <text evidence="9">The sequence shown here is derived from an EMBL/GenBank/DDBJ whole genome shotgun (WGS) entry which is preliminary data.</text>
</comment>
<keyword evidence="5 8" id="KW-1133">Transmembrane helix</keyword>
<dbReference type="CDD" id="cd10322">
    <property type="entry name" value="SLC5sbd"/>
    <property type="match status" value="1"/>
</dbReference>
<dbReference type="Gene3D" id="1.20.1730.10">
    <property type="entry name" value="Sodium/glucose cotransporter"/>
    <property type="match status" value="1"/>
</dbReference>
<dbReference type="OrthoDB" id="9789704at2"/>
<comment type="similarity">
    <text evidence="2 7">Belongs to the sodium:solute symporter (SSF) (TC 2.A.21) family.</text>
</comment>
<feature type="transmembrane region" description="Helical" evidence="8">
    <location>
        <begin position="114"/>
        <end position="142"/>
    </location>
</feature>
<sequence length="493" mass="53483">MIITIFVIFMLAIYYLGFKGYQRVNSAEDLIVANWNLPLPLVTWSLTAALLAAPFYLGAVDSGYFLGGWEAFATMGGLGTCMIIGAFTWVKPLRRLKGWTIGDYYGLRFADKKLGAFAGIITIIAFGFFNAGALTVGGALIIETIFNIPLWAAALVFVILTLVYSIMGGLWSLAYADILNGIVSVLGIIAVTVVIAVTSDGTIFNAEWWDPSKLFTKAGAEFWSLFLVLAVGDIAAADLGQRVCGAKSPRVASKSMIIAGIIIILVAWTPGMIGEAFRTIFPGADNAESLLLTYTATYWHPFFAGLFLTAMVGMAMSTLAACYMAAVGVFTKNIYLDFINPKPRQDKLLFISRAAIVVCGVVALVLSVAFEEILSLAYLAWDIILVTLIWPLVIPPFWKGVSGKAVWWSITVGLIVYLTTNFFGVPLPGEGGLIWTLLQVPGFFSFIISGIVMFLVSFLSPPNKATLEAHQIEKTISEEELEEMNGLPKEQTA</sequence>
<organism evidence="9 10">
    <name type="scientific">Gracilibacillus oryzae</name>
    <dbReference type="NCBI Taxonomy" id="1672701"/>
    <lineage>
        <taxon>Bacteria</taxon>
        <taxon>Bacillati</taxon>
        <taxon>Bacillota</taxon>
        <taxon>Bacilli</taxon>
        <taxon>Bacillales</taxon>
        <taxon>Bacillaceae</taxon>
        <taxon>Gracilibacillus</taxon>
    </lineage>
</organism>
<feature type="transmembrane region" description="Helical" evidence="8">
    <location>
        <begin position="406"/>
        <end position="427"/>
    </location>
</feature>
<reference evidence="9 10" key="1">
    <citation type="submission" date="2019-10" db="EMBL/GenBank/DDBJ databases">
        <title>Gracilibacillus sp. nov. isolated from rice seeds.</title>
        <authorList>
            <person name="He S."/>
        </authorList>
    </citation>
    <scope>NUCLEOTIDE SEQUENCE [LARGE SCALE GENOMIC DNA]</scope>
    <source>
        <strain evidence="9 10">TD8</strain>
    </source>
</reference>